<dbReference type="Pfam" id="PF00664">
    <property type="entry name" value="ABC_membrane"/>
    <property type="match status" value="1"/>
</dbReference>
<dbReference type="Gene3D" id="1.20.1560.10">
    <property type="entry name" value="ABC transporter type 1, transmembrane domain"/>
    <property type="match status" value="1"/>
</dbReference>
<dbReference type="PROSITE" id="PS50929">
    <property type="entry name" value="ABC_TM1F"/>
    <property type="match status" value="1"/>
</dbReference>
<evidence type="ECO:0000256" key="2">
    <source>
        <dbReference type="ARBA" id="ARBA00022692"/>
    </source>
</evidence>
<dbReference type="RefSeq" id="WP_101807586.1">
    <property type="nucleotide sequence ID" value="NZ_NFEZ01000001.1"/>
</dbReference>
<evidence type="ECO:0000256" key="4">
    <source>
        <dbReference type="ARBA" id="ARBA00023136"/>
    </source>
</evidence>
<evidence type="ECO:0000256" key="1">
    <source>
        <dbReference type="ARBA" id="ARBA00004651"/>
    </source>
</evidence>
<organism evidence="6 7">
    <name type="scientific">Paenibacillus pasadenensis</name>
    <dbReference type="NCBI Taxonomy" id="217090"/>
    <lineage>
        <taxon>Bacteria</taxon>
        <taxon>Bacillati</taxon>
        <taxon>Bacillota</taxon>
        <taxon>Bacilli</taxon>
        <taxon>Bacillales</taxon>
        <taxon>Paenibacillaceae</taxon>
        <taxon>Paenibacillus</taxon>
    </lineage>
</organism>
<dbReference type="GO" id="GO:0005524">
    <property type="term" value="F:ATP binding"/>
    <property type="evidence" value="ECO:0007669"/>
    <property type="project" value="InterPro"/>
</dbReference>
<proteinExistence type="predicted"/>
<keyword evidence="2" id="KW-0812">Transmembrane</keyword>
<accession>A0A2N5NDE8</accession>
<keyword evidence="7" id="KW-1185">Reference proteome</keyword>
<dbReference type="InterPro" id="IPR036640">
    <property type="entry name" value="ABC1_TM_sf"/>
</dbReference>
<evidence type="ECO:0000259" key="5">
    <source>
        <dbReference type="PROSITE" id="PS50929"/>
    </source>
</evidence>
<dbReference type="SUPFAM" id="SSF90123">
    <property type="entry name" value="ABC transporter transmembrane region"/>
    <property type="match status" value="1"/>
</dbReference>
<name>A0A2N5NDE8_9BACL</name>
<evidence type="ECO:0000256" key="3">
    <source>
        <dbReference type="ARBA" id="ARBA00022989"/>
    </source>
</evidence>
<evidence type="ECO:0000313" key="6">
    <source>
        <dbReference type="EMBL" id="PLT48290.1"/>
    </source>
</evidence>
<keyword evidence="4" id="KW-0472">Membrane</keyword>
<dbReference type="GO" id="GO:0140359">
    <property type="term" value="F:ABC-type transporter activity"/>
    <property type="evidence" value="ECO:0007669"/>
    <property type="project" value="InterPro"/>
</dbReference>
<dbReference type="Proteomes" id="UP000234789">
    <property type="component" value="Unassembled WGS sequence"/>
</dbReference>
<sequence>MLPLSRAGLRHAAAARRRRHGDGGAARRCSALLGSFGYASSQAFAKAGQHAVLDIRTSLYRHLQSLDMAFFDRRRTGELMSRWRKAKHRQCMEPDTWMGKQFDRLKQARIYKKYE</sequence>
<comment type="caution">
    <text evidence="6">The sequence shown here is derived from an EMBL/GenBank/DDBJ whole genome shotgun (WGS) entry which is preliminary data.</text>
</comment>
<protein>
    <recommendedName>
        <fullName evidence="5">ABC transmembrane type-1 domain-containing protein</fullName>
    </recommendedName>
</protein>
<reference evidence="6 7" key="1">
    <citation type="submission" date="2017-05" db="EMBL/GenBank/DDBJ databases">
        <title>Functional genome analysis of Paenibacillus pasadenensis strain R16: insights on endophytic life style and antifungal activity.</title>
        <authorList>
            <person name="Passera A."/>
            <person name="Marcolungo L."/>
            <person name="Casati P."/>
            <person name="Brasca M."/>
            <person name="Quaglino F."/>
            <person name="Delledonne M."/>
        </authorList>
    </citation>
    <scope>NUCLEOTIDE SEQUENCE [LARGE SCALE GENOMIC DNA]</scope>
    <source>
        <strain evidence="6 7">R16</strain>
    </source>
</reference>
<dbReference type="InterPro" id="IPR011527">
    <property type="entry name" value="ABC1_TM_dom"/>
</dbReference>
<comment type="subcellular location">
    <subcellularLocation>
        <location evidence="1">Cell membrane</location>
        <topology evidence="1">Multi-pass membrane protein</topology>
    </subcellularLocation>
</comment>
<dbReference type="EMBL" id="NFEZ01000001">
    <property type="protein sequence ID" value="PLT48290.1"/>
    <property type="molecule type" value="Genomic_DNA"/>
</dbReference>
<feature type="domain" description="ABC transmembrane type-1" evidence="5">
    <location>
        <begin position="29"/>
        <end position="82"/>
    </location>
</feature>
<dbReference type="AlphaFoldDB" id="A0A2N5NDE8"/>
<keyword evidence="3" id="KW-1133">Transmembrane helix</keyword>
<gene>
    <name evidence="6" type="ORF">B8V81_0422</name>
</gene>
<evidence type="ECO:0000313" key="7">
    <source>
        <dbReference type="Proteomes" id="UP000234789"/>
    </source>
</evidence>
<dbReference type="GO" id="GO:0005886">
    <property type="term" value="C:plasma membrane"/>
    <property type="evidence" value="ECO:0007669"/>
    <property type="project" value="UniProtKB-SubCell"/>
</dbReference>